<feature type="compositionally biased region" description="Low complexity" evidence="13">
    <location>
        <begin position="22"/>
        <end position="43"/>
    </location>
</feature>
<accession>A0A8C5YLA5</accession>
<feature type="compositionally biased region" description="Low complexity" evidence="13">
    <location>
        <begin position="167"/>
        <end position="176"/>
    </location>
</feature>
<keyword evidence="5 11" id="KW-0863">Zinc-finger</keyword>
<evidence type="ECO:0000256" key="12">
    <source>
        <dbReference type="PROSITE-ProRule" id="PRU00187"/>
    </source>
</evidence>
<dbReference type="SMART" id="SM00355">
    <property type="entry name" value="ZnF_C2H2"/>
    <property type="match status" value="5"/>
</dbReference>
<evidence type="ECO:0000256" key="2">
    <source>
        <dbReference type="ARBA" id="ARBA00006991"/>
    </source>
</evidence>
<keyword evidence="3" id="KW-0479">Metal-binding</keyword>
<feature type="domain" description="C2H2-type" evidence="14">
    <location>
        <begin position="446"/>
        <end position="473"/>
    </location>
</feature>
<dbReference type="InterPro" id="IPR036236">
    <property type="entry name" value="Znf_C2H2_sf"/>
</dbReference>
<dbReference type="InterPro" id="IPR038269">
    <property type="entry name" value="SCAN_sf"/>
</dbReference>
<proteinExistence type="inferred from homology"/>
<feature type="region of interest" description="Disordered" evidence="13">
    <location>
        <begin position="164"/>
        <end position="211"/>
    </location>
</feature>
<evidence type="ECO:0000256" key="7">
    <source>
        <dbReference type="ARBA" id="ARBA00023015"/>
    </source>
</evidence>
<dbReference type="PROSITE" id="PS00028">
    <property type="entry name" value="ZINC_FINGER_C2H2_1"/>
    <property type="match status" value="5"/>
</dbReference>
<dbReference type="FunFam" id="3.30.160.60:FF:001818">
    <property type="entry name" value="GDNF-inducible zinc finger protein 1 isoform X1"/>
    <property type="match status" value="1"/>
</dbReference>
<dbReference type="FunFam" id="3.30.160.60:FF:000848">
    <property type="entry name" value="Zinc finger protein 35"/>
    <property type="match status" value="1"/>
</dbReference>
<keyword evidence="9" id="KW-0804">Transcription</keyword>
<dbReference type="PANTHER" id="PTHR16515:SF49">
    <property type="entry name" value="GASTRULA ZINC FINGER PROTEIN XLCGF49.1-LIKE-RELATED"/>
    <property type="match status" value="1"/>
</dbReference>
<evidence type="ECO:0000256" key="10">
    <source>
        <dbReference type="ARBA" id="ARBA00023242"/>
    </source>
</evidence>
<reference evidence="16" key="2">
    <citation type="submission" date="2025-09" db="UniProtKB">
        <authorList>
            <consortium name="Ensembl"/>
        </authorList>
    </citation>
    <scope>IDENTIFICATION</scope>
</reference>
<feature type="domain" description="C2H2-type" evidence="14">
    <location>
        <begin position="362"/>
        <end position="389"/>
    </location>
</feature>
<feature type="compositionally biased region" description="Polar residues" evidence="13">
    <location>
        <begin position="187"/>
        <end position="202"/>
    </location>
</feature>
<dbReference type="PROSITE" id="PS50804">
    <property type="entry name" value="SCAN_BOX"/>
    <property type="match status" value="1"/>
</dbReference>
<comment type="similarity">
    <text evidence="2">Belongs to the krueppel C2H2-type zinc-finger protein family.</text>
</comment>
<evidence type="ECO:0000256" key="11">
    <source>
        <dbReference type="PROSITE-ProRule" id="PRU00042"/>
    </source>
</evidence>
<dbReference type="FunFam" id="3.30.160.60:FF:000862">
    <property type="entry name" value="zinc finger protein 697"/>
    <property type="match status" value="1"/>
</dbReference>
<keyword evidence="8" id="KW-0238">DNA-binding</keyword>
<dbReference type="SUPFAM" id="SSF47353">
    <property type="entry name" value="Retrovirus capsid dimerization domain-like"/>
    <property type="match status" value="1"/>
</dbReference>
<dbReference type="Gene3D" id="1.10.4020.10">
    <property type="entry name" value="DNA breaking-rejoining enzymes"/>
    <property type="match status" value="1"/>
</dbReference>
<dbReference type="SUPFAM" id="SSF57667">
    <property type="entry name" value="beta-beta-alpha zinc fingers"/>
    <property type="match status" value="3"/>
</dbReference>
<dbReference type="Pfam" id="PF00096">
    <property type="entry name" value="zf-C2H2"/>
    <property type="match status" value="5"/>
</dbReference>
<keyword evidence="7" id="KW-0805">Transcription regulation</keyword>
<feature type="region of interest" description="Disordered" evidence="13">
    <location>
        <begin position="459"/>
        <end position="480"/>
    </location>
</feature>
<evidence type="ECO:0000256" key="1">
    <source>
        <dbReference type="ARBA" id="ARBA00004123"/>
    </source>
</evidence>
<dbReference type="PROSITE" id="PS50157">
    <property type="entry name" value="ZINC_FINGER_C2H2_2"/>
    <property type="match status" value="5"/>
</dbReference>
<evidence type="ECO:0000256" key="4">
    <source>
        <dbReference type="ARBA" id="ARBA00022737"/>
    </source>
</evidence>
<dbReference type="SMART" id="SM00431">
    <property type="entry name" value="SCAN"/>
    <property type="match status" value="1"/>
</dbReference>
<feature type="region of interest" description="Disordered" evidence="13">
    <location>
        <begin position="257"/>
        <end position="327"/>
    </location>
</feature>
<dbReference type="FunFam" id="3.30.160.60:FF:000446">
    <property type="entry name" value="Zinc finger protein"/>
    <property type="match status" value="1"/>
</dbReference>
<feature type="domain" description="C2H2-type" evidence="14">
    <location>
        <begin position="418"/>
        <end position="445"/>
    </location>
</feature>
<feature type="domain" description="SCAN box" evidence="15">
    <location>
        <begin position="51"/>
        <end position="110"/>
    </location>
</feature>
<feature type="compositionally biased region" description="Basic and acidic residues" evidence="13">
    <location>
        <begin position="288"/>
        <end position="297"/>
    </location>
</feature>
<dbReference type="Pfam" id="PF02023">
    <property type="entry name" value="SCAN"/>
    <property type="match status" value="1"/>
</dbReference>
<keyword evidence="17" id="KW-1185">Reference proteome</keyword>
<feature type="domain" description="C2H2-type" evidence="14">
    <location>
        <begin position="334"/>
        <end position="361"/>
    </location>
</feature>
<sequence>MASPPQMAADPTLKPGERRPQDSPGQDQPLSSPSPGSPRPSFSPESWHTVFRTFIASRDADPIQDLKRISELCHLWLRPDLHTKEEIMDQLVLEQFMISMPEDLQVLVRESGVKRCRDLEDLLRSHRKPQKWVSVACAGRQKFLIQNPDAQMLEAVAGESNSMVDLSSKCPSSASKAPPPSSEASQELHNPQEGQRPGQQVSAMPPWGGGRRYQRTPVCLRDAGWAGPHSMADRGAGKQVLCVFLLPADSVKKPQEVCSKNARARTPATLAGQGEDAPMERRSKRPRRSQEASHEASPDPGRFLGQAGVNSVVPPSTAPPAGPAGAEAAGAAQHRCGVCQKGFAYRSQLVVHQRSHTGERPFKCSECRKGFMQASDLRVHKRIHTGERPFECSICHKQFTHESTLQGHRRVHTQEKPYECTDCKKRFSHMGNLNVHRRIHTKAKPYTCDVCGRAFRQLGTSKRHRKTHQERPPAPAPSRV</sequence>
<feature type="domain" description="C2H2-type" evidence="14">
    <location>
        <begin position="390"/>
        <end position="417"/>
    </location>
</feature>
<evidence type="ECO:0000256" key="9">
    <source>
        <dbReference type="ARBA" id="ARBA00023163"/>
    </source>
</evidence>
<keyword evidence="6" id="KW-0862">Zinc</keyword>
<dbReference type="GO" id="GO:0010468">
    <property type="term" value="P:regulation of gene expression"/>
    <property type="evidence" value="ECO:0007669"/>
    <property type="project" value="TreeGrafter"/>
</dbReference>
<evidence type="ECO:0000256" key="8">
    <source>
        <dbReference type="ARBA" id="ARBA00023125"/>
    </source>
</evidence>
<dbReference type="FunFam" id="3.30.160.60:FF:000135">
    <property type="entry name" value="Zinc finger protein 358"/>
    <property type="match status" value="1"/>
</dbReference>
<dbReference type="GO" id="GO:0008270">
    <property type="term" value="F:zinc ion binding"/>
    <property type="evidence" value="ECO:0007669"/>
    <property type="project" value="UniProtKB-KW"/>
</dbReference>
<dbReference type="InterPro" id="IPR003309">
    <property type="entry name" value="SCAN_dom"/>
</dbReference>
<dbReference type="AlphaFoldDB" id="A0A8C5YLA5"/>
<evidence type="ECO:0000256" key="6">
    <source>
        <dbReference type="ARBA" id="ARBA00022833"/>
    </source>
</evidence>
<dbReference type="InterPro" id="IPR050331">
    <property type="entry name" value="Zinc_finger"/>
</dbReference>
<dbReference type="GeneTree" id="ENSGT00940000163048"/>
<evidence type="ECO:0000313" key="16">
    <source>
        <dbReference type="Ensembl" id="ENSMMMP00000000961.1"/>
    </source>
</evidence>
<feature type="region of interest" description="Disordered" evidence="13">
    <location>
        <begin position="1"/>
        <end position="43"/>
    </location>
</feature>
<keyword evidence="10 12" id="KW-0539">Nucleus</keyword>
<name>A0A8C5YLA5_MARMA</name>
<dbReference type="GO" id="GO:0003677">
    <property type="term" value="F:DNA binding"/>
    <property type="evidence" value="ECO:0007669"/>
    <property type="project" value="UniProtKB-KW"/>
</dbReference>
<evidence type="ECO:0000256" key="5">
    <source>
        <dbReference type="ARBA" id="ARBA00022771"/>
    </source>
</evidence>
<dbReference type="Ensembl" id="ENSMMMT00000001073.1">
    <property type="protein sequence ID" value="ENSMMMP00000000961.1"/>
    <property type="gene ID" value="ENSMMMG00000000903.1"/>
</dbReference>
<evidence type="ECO:0000259" key="14">
    <source>
        <dbReference type="PROSITE" id="PS50157"/>
    </source>
</evidence>
<reference evidence="16" key="1">
    <citation type="submission" date="2025-08" db="UniProtKB">
        <authorList>
            <consortium name="Ensembl"/>
        </authorList>
    </citation>
    <scope>IDENTIFICATION</scope>
</reference>
<dbReference type="Proteomes" id="UP000694407">
    <property type="component" value="Unplaced"/>
</dbReference>
<evidence type="ECO:0000259" key="15">
    <source>
        <dbReference type="PROSITE" id="PS50804"/>
    </source>
</evidence>
<protein>
    <recommendedName>
        <fullName evidence="18">Zinc finger and SCAN domain-containing protein 5B</fullName>
    </recommendedName>
</protein>
<comment type="subcellular location">
    <subcellularLocation>
        <location evidence="1 12">Nucleus</location>
    </subcellularLocation>
</comment>
<keyword evidence="4" id="KW-0677">Repeat</keyword>
<dbReference type="PANTHER" id="PTHR16515">
    <property type="entry name" value="PR DOMAIN ZINC FINGER PROTEIN"/>
    <property type="match status" value="1"/>
</dbReference>
<evidence type="ECO:0000313" key="17">
    <source>
        <dbReference type="Proteomes" id="UP000694407"/>
    </source>
</evidence>
<evidence type="ECO:0000256" key="3">
    <source>
        <dbReference type="ARBA" id="ARBA00022723"/>
    </source>
</evidence>
<dbReference type="Gene3D" id="3.30.160.60">
    <property type="entry name" value="Classic Zinc Finger"/>
    <property type="match status" value="5"/>
</dbReference>
<organism evidence="16 17">
    <name type="scientific">Marmota marmota marmota</name>
    <name type="common">Alpine marmot</name>
    <dbReference type="NCBI Taxonomy" id="9994"/>
    <lineage>
        <taxon>Eukaryota</taxon>
        <taxon>Metazoa</taxon>
        <taxon>Chordata</taxon>
        <taxon>Craniata</taxon>
        <taxon>Vertebrata</taxon>
        <taxon>Euteleostomi</taxon>
        <taxon>Mammalia</taxon>
        <taxon>Eutheria</taxon>
        <taxon>Euarchontoglires</taxon>
        <taxon>Glires</taxon>
        <taxon>Rodentia</taxon>
        <taxon>Sciuromorpha</taxon>
        <taxon>Sciuridae</taxon>
        <taxon>Xerinae</taxon>
        <taxon>Marmotini</taxon>
        <taxon>Marmota</taxon>
    </lineage>
</organism>
<evidence type="ECO:0008006" key="18">
    <source>
        <dbReference type="Google" id="ProtNLM"/>
    </source>
</evidence>
<dbReference type="CDD" id="cd07936">
    <property type="entry name" value="SCAN"/>
    <property type="match status" value="1"/>
</dbReference>
<dbReference type="GO" id="GO:0005634">
    <property type="term" value="C:nucleus"/>
    <property type="evidence" value="ECO:0007669"/>
    <property type="project" value="UniProtKB-SubCell"/>
</dbReference>
<gene>
    <name evidence="16" type="primary">Zscan5b</name>
</gene>
<evidence type="ECO:0000256" key="13">
    <source>
        <dbReference type="SAM" id="MobiDB-lite"/>
    </source>
</evidence>
<dbReference type="InterPro" id="IPR013087">
    <property type="entry name" value="Znf_C2H2_type"/>
</dbReference>